<dbReference type="PANTHER" id="PTHR46567">
    <property type="entry name" value="MEDIATOR OF RNA POLYMERASE II TRANSCRIPTION SUBUNIT 12"/>
    <property type="match status" value="1"/>
</dbReference>
<evidence type="ECO:0000259" key="13">
    <source>
        <dbReference type="SMART" id="SM01281"/>
    </source>
</evidence>
<evidence type="ECO:0000256" key="11">
    <source>
        <dbReference type="ARBA" id="ARBA00032010"/>
    </source>
</evidence>
<feature type="region of interest" description="Disordered" evidence="12">
    <location>
        <begin position="1"/>
        <end position="115"/>
    </location>
</feature>
<feature type="region of interest" description="Disordered" evidence="12">
    <location>
        <begin position="1501"/>
        <end position="1542"/>
    </location>
</feature>
<keyword evidence="6" id="KW-0805">Transcription regulation</keyword>
<feature type="compositionally biased region" description="Low complexity" evidence="12">
    <location>
        <begin position="1503"/>
        <end position="1517"/>
    </location>
</feature>
<protein>
    <recommendedName>
        <fullName evidence="4">Mediator of RNA polymerase II transcription subunit 12</fullName>
    </recommendedName>
    <alternativeName>
        <fullName evidence="11">Mediator complex subunit 12</fullName>
    </alternativeName>
</protein>
<dbReference type="GO" id="GO:0016592">
    <property type="term" value="C:mediator complex"/>
    <property type="evidence" value="ECO:0007669"/>
    <property type="project" value="InterPro"/>
</dbReference>
<evidence type="ECO:0000256" key="7">
    <source>
        <dbReference type="ARBA" id="ARBA00023159"/>
    </source>
</evidence>
<evidence type="ECO:0000256" key="8">
    <source>
        <dbReference type="ARBA" id="ARBA00023163"/>
    </source>
</evidence>
<feature type="domain" description="Mediator complex subunit Med12" evidence="13">
    <location>
        <begin position="282"/>
        <end position="345"/>
    </location>
</feature>
<keyword evidence="5" id="KW-0678">Repressor</keyword>
<comment type="similarity">
    <text evidence="2">Belongs to the Mediator complex subunit 12 family.</text>
</comment>
<evidence type="ECO:0000256" key="2">
    <source>
        <dbReference type="ARBA" id="ARBA00010289"/>
    </source>
</evidence>
<evidence type="ECO:0000256" key="10">
    <source>
        <dbReference type="ARBA" id="ARBA00025661"/>
    </source>
</evidence>
<comment type="subunit">
    <text evidence="3">Component of the SRB8-11 complex, which itself associates with the Mediator complex.</text>
</comment>
<evidence type="ECO:0000256" key="9">
    <source>
        <dbReference type="ARBA" id="ARBA00023242"/>
    </source>
</evidence>
<evidence type="ECO:0000256" key="5">
    <source>
        <dbReference type="ARBA" id="ARBA00022491"/>
    </source>
</evidence>
<sequence>MIPHSSAGVQPWGRSLRALNNGSGRVDASQPLVQSDPQLEKLSMSMPQPLPRQPAVIDLTANVSDSQEREPPAKRLKLDAPAGSCPPEGSPAPGSGGEARSTPGTASAKPNPLAWRGRPVWSFQALVSETTGAVEAKEDDTTSQGKKPASSPPPLPLVPWKHNPQEASGSNSAKSADVASTKEVQTTPYRIVVPPVAPKLKGERVADFSPWTGNHPEDTLNDHTAKQGHYDRTQVSQNESNTARPSLYAQLKHRSGLQMLSSVFSAALEKRQSHSTIATPSSFKPPPRVTLTDNKREAWLRDLANPSVPLRRLSRTIPHGIRGKVLLDQCLGKGIPVPRAIWLARCVGANEIRAFKRKGTSGTLALGLETKWVRDWTSTVQQFLESVIGTCGSSDWKMKMTYAVSLTSRLFFERLLDHDQYLSWFLVSLEAAPLNTVPVWLLMLGIYWNNIMRYRKRGRRLAEVLLEKLRLIKQPGQPTALAPLVDRLSRCIRRLVLEHTSSVVLPLSWEKYKDLIASCLNLKELPDKTTLQNLAERNIRVQLPNNQQGTTPQLPQQHLIHLFDSIRSAHDVLSTSSACLNAVEDKATLVAKLLEWAATPFRHGSRRVYTSVRLLRKWKMSGMDVESHILAFFADTQITSRVNMDNVYHIIAELVRSQTFSVGRYLQWLMAKGVANDPLPDQHKAISDDLRLLMQLPLARLPEYVRNLRNTLLSRAGITASHEESTITTVKASIAQRLPKIFGPQASDAMLTDEPLSSLTWAVKSEIGLWIRRGVSGHCRDPVRYTVFGPFKYVQVLTAARKYAHIPMLADSGVSALTPVEFYNIRDVLESFGDISMLADVLKQATNCDDNIVLASVADTINFHFDSLSVIGAATDLFKGLVESYARLKRLGAPSLDLIFSLIELGLRMPSEFNTVALLRQDLSRMENRSALAAPSPLSDNLPMAFNDTDSSSQEKLDQILFSGGGMDESTMDSIFNSLTGALANDNGHVKLSANDICRYLAYLRSFNPKRFDARLVRWVCGVLKSPSRFAMVRVLPPLIGVGCVTIHAFVMLVKKLLQSERVASVVPKVTDLQLDLLELLVPQEPGEGHYADMVTYRYYLAQQEFIDKHPEECLNIIRAAVPLIHTRQAGSAGELNSADLTKCAMILLQNLLRQKPERMVQCCTQKLVGQDPASTMILQKALDTLLGFCPQDPQTMSEAERVIGMNNDFSLPICQLKLQLLFNAEAGNGVNNGIVDVMFKAAMADARSKRSHWYGLVSLMNQDAVRQIRERAEKGFFSVPILEEPIDDPTVADKTNSIETARLYLAIIEKLAYSIPETGVPSVAPMLVEKMELLLQKFITMQPNPSAAAESCQAAQARSNFERSLAFWFSALLRLVVIHRSAFNTPALTPKPVGLQEQARMLVSIFCITLARLPDRVIRLYPSANYFPHPVQSESYRPCPGILLQTHALDVAAALIDTFPDEARQQCARFLKEKCPPFLQFQNDSRFLYLLGPVMDTSTLNSSQPASLPSPAAGGSTPTPTGNLAGGPSNPQQNLSSASSGLPTGLSEGVNCIASHLRLQYRGRVLGAYPVRPWELLEDAAPIVGMNDTAVSLKYFDARRVRA</sequence>
<evidence type="ECO:0000313" key="14">
    <source>
        <dbReference type="EMBL" id="GKZ20499.1"/>
    </source>
</evidence>
<dbReference type="GO" id="GO:0003712">
    <property type="term" value="F:transcription coregulator activity"/>
    <property type="evidence" value="ECO:0007669"/>
    <property type="project" value="InterPro"/>
</dbReference>
<evidence type="ECO:0000313" key="15">
    <source>
        <dbReference type="Proteomes" id="UP001143548"/>
    </source>
</evidence>
<proteinExistence type="inferred from homology"/>
<name>A0A9W5YPN2_9EURO</name>
<comment type="caution">
    <text evidence="14">The sequence shown here is derived from an EMBL/GenBank/DDBJ whole genome shotgun (WGS) entry which is preliminary data.</text>
</comment>
<dbReference type="GO" id="GO:0006357">
    <property type="term" value="P:regulation of transcription by RNA polymerase II"/>
    <property type="evidence" value="ECO:0007669"/>
    <property type="project" value="InterPro"/>
</dbReference>
<reference evidence="14" key="1">
    <citation type="submission" date="2022-07" db="EMBL/GenBank/DDBJ databases">
        <title>Taxonomy of Aspergillus series Nigri: significant species reduction supported by multi-species coalescent approaches.</title>
        <authorList>
            <person name="Bian C."/>
            <person name="Kusuya Y."/>
            <person name="Sklenar F."/>
            <person name="D'hooge E."/>
            <person name="Yaguchi T."/>
            <person name="Takahashi H."/>
            <person name="Hubka V."/>
        </authorList>
    </citation>
    <scope>NUCLEOTIDE SEQUENCE</scope>
    <source>
        <strain evidence="14">CBS 733.88</strain>
    </source>
</reference>
<dbReference type="EMBL" id="BROQ01000029">
    <property type="protein sequence ID" value="GKZ20499.1"/>
    <property type="molecule type" value="Genomic_DNA"/>
</dbReference>
<evidence type="ECO:0000256" key="6">
    <source>
        <dbReference type="ARBA" id="ARBA00023015"/>
    </source>
</evidence>
<comment type="function">
    <text evidence="10">Component of the SRB8-11 complex. The SRB8-11 complex is a regulatory module of the Mediator complex which is itself involved in regulation of basal and activated RNA polymerase II-dependent transcription. The SRB8-11 complex may be involved in the transcriptional repression of a subset of genes regulated by Mediator. It may inhibit the association of the Mediator complex with RNA polymerase II to form the holoenzyme complex.</text>
</comment>
<evidence type="ECO:0000256" key="12">
    <source>
        <dbReference type="SAM" id="MobiDB-lite"/>
    </source>
</evidence>
<dbReference type="PANTHER" id="PTHR46567:SF1">
    <property type="entry name" value="MEDIATOR OF RNA POLYMERASE II TRANSCRIPTION SUBUNIT 12"/>
    <property type="match status" value="1"/>
</dbReference>
<gene>
    <name evidence="14" type="ORF">AbraCBS73388_005858</name>
</gene>
<dbReference type="InterPro" id="IPR057344">
    <property type="entry name" value="ARM_SRB8"/>
</dbReference>
<dbReference type="SMART" id="SM01281">
    <property type="entry name" value="Med12"/>
    <property type="match status" value="1"/>
</dbReference>
<feature type="region of interest" description="Disordered" evidence="12">
    <location>
        <begin position="132"/>
        <end position="182"/>
    </location>
</feature>
<feature type="compositionally biased region" description="Basic and acidic residues" evidence="12">
    <location>
        <begin position="66"/>
        <end position="78"/>
    </location>
</feature>
<dbReference type="Pfam" id="PF25326">
    <property type="entry name" value="ARM_SRB8"/>
    <property type="match status" value="1"/>
</dbReference>
<keyword evidence="8" id="KW-0804">Transcription</keyword>
<organism evidence="14 15">
    <name type="scientific">Aspergillus brasiliensis</name>
    <dbReference type="NCBI Taxonomy" id="319629"/>
    <lineage>
        <taxon>Eukaryota</taxon>
        <taxon>Fungi</taxon>
        <taxon>Dikarya</taxon>
        <taxon>Ascomycota</taxon>
        <taxon>Pezizomycotina</taxon>
        <taxon>Eurotiomycetes</taxon>
        <taxon>Eurotiomycetidae</taxon>
        <taxon>Eurotiales</taxon>
        <taxon>Aspergillaceae</taxon>
        <taxon>Aspergillus</taxon>
        <taxon>Aspergillus subgen. Circumdati</taxon>
    </lineage>
</organism>
<feature type="compositionally biased region" description="Polar residues" evidence="12">
    <location>
        <begin position="1530"/>
        <end position="1542"/>
    </location>
</feature>
<dbReference type="InterPro" id="IPR019035">
    <property type="entry name" value="Mediator_Med12"/>
</dbReference>
<comment type="subcellular location">
    <subcellularLocation>
        <location evidence="1">Nucleus</location>
    </subcellularLocation>
</comment>
<evidence type="ECO:0000256" key="4">
    <source>
        <dbReference type="ARBA" id="ARBA00019622"/>
    </source>
</evidence>
<evidence type="ECO:0000256" key="1">
    <source>
        <dbReference type="ARBA" id="ARBA00004123"/>
    </source>
</evidence>
<evidence type="ECO:0000256" key="3">
    <source>
        <dbReference type="ARBA" id="ARBA00011629"/>
    </source>
</evidence>
<feature type="compositionally biased region" description="Low complexity" evidence="12">
    <location>
        <begin position="80"/>
        <end position="93"/>
    </location>
</feature>
<dbReference type="Proteomes" id="UP001143548">
    <property type="component" value="Unassembled WGS sequence"/>
</dbReference>
<feature type="compositionally biased region" description="Polar residues" evidence="12">
    <location>
        <begin position="165"/>
        <end position="174"/>
    </location>
</feature>
<accession>A0A9W5YPN2</accession>
<keyword evidence="9" id="KW-0539">Nucleus</keyword>
<keyword evidence="7" id="KW-0010">Activator</keyword>
<dbReference type="Pfam" id="PF09497">
    <property type="entry name" value="Med12"/>
    <property type="match status" value="1"/>
</dbReference>